<feature type="non-terminal residue" evidence="2">
    <location>
        <position position="1"/>
    </location>
</feature>
<accession>D3UA39</accession>
<dbReference type="SUPFAM" id="SSF55136">
    <property type="entry name" value="Probable bacterial effector-binding domain"/>
    <property type="match status" value="1"/>
</dbReference>
<sequence>LPGQGPNCNSFFTQSFYVPYNNQADPPKPTNPEVFLETFPATTIYAEMFTGYASMTDYLYKVVELSDSIGQENHETAFW</sequence>
<evidence type="ECO:0000256" key="1">
    <source>
        <dbReference type="ARBA" id="ARBA00009817"/>
    </source>
</evidence>
<evidence type="ECO:0000313" key="2">
    <source>
        <dbReference type="EMBL" id="ADC54274.1"/>
    </source>
</evidence>
<dbReference type="Gene3D" id="3.20.80.10">
    <property type="entry name" value="Regulatory factor, effector binding domain"/>
    <property type="match status" value="1"/>
</dbReference>
<organism evidence="2">
    <name type="scientific">Hydroides elegans</name>
    <name type="common">Polychaete tubeworm</name>
    <dbReference type="NCBI Taxonomy" id="216498"/>
    <lineage>
        <taxon>Eukaryota</taxon>
        <taxon>Metazoa</taxon>
        <taxon>Spiralia</taxon>
        <taxon>Lophotrochozoa</taxon>
        <taxon>Annelida</taxon>
        <taxon>Polychaeta</taxon>
        <taxon>Sedentaria</taxon>
        <taxon>Canalipalpata</taxon>
        <taxon>Sabellida</taxon>
        <taxon>Serpulidae</taxon>
        <taxon>Hydroides</taxon>
    </lineage>
</organism>
<protein>
    <submittedName>
        <fullName evidence="2">Putative SOUL heme-binding protein</fullName>
    </submittedName>
</protein>
<feature type="non-terminal residue" evidence="2">
    <location>
        <position position="79"/>
    </location>
</feature>
<dbReference type="PANTHER" id="PTHR11220">
    <property type="entry name" value="HEME-BINDING PROTEIN-RELATED"/>
    <property type="match status" value="1"/>
</dbReference>
<dbReference type="EMBL" id="FJ823677">
    <property type="protein sequence ID" value="ADC54274.1"/>
    <property type="molecule type" value="mRNA"/>
</dbReference>
<dbReference type="GO" id="GO:0020037">
    <property type="term" value="F:heme binding"/>
    <property type="evidence" value="ECO:0007669"/>
    <property type="project" value="TreeGrafter"/>
</dbReference>
<name>D3UA39_HYDEL</name>
<proteinExistence type="evidence at transcript level"/>
<dbReference type="Pfam" id="PF04832">
    <property type="entry name" value="SOUL"/>
    <property type="match status" value="1"/>
</dbReference>
<comment type="similarity">
    <text evidence="1">Belongs to the HEBP family.</text>
</comment>
<dbReference type="PANTHER" id="PTHR11220:SF72">
    <property type="entry name" value="HEME-BINDING PROTEIN 2-LIKE ISOFORM X2"/>
    <property type="match status" value="1"/>
</dbReference>
<dbReference type="AlphaFoldDB" id="D3UA39"/>
<dbReference type="InterPro" id="IPR006917">
    <property type="entry name" value="SOUL_heme-bd"/>
</dbReference>
<dbReference type="InterPro" id="IPR011256">
    <property type="entry name" value="Reg_factor_effector_dom_sf"/>
</dbReference>
<reference evidence="2" key="1">
    <citation type="submission" date="2009-03" db="EMBL/GenBank/DDBJ databases">
        <title>Involvement of a novel p38 mitogen-activated protein kinase in larval settlement of the polychaete Hydroides elegans (Haswell).</title>
        <authorList>
            <person name="Wang H."/>
            <person name="Qian P.-Y."/>
        </authorList>
    </citation>
    <scope>NUCLEOTIDE SEQUENCE</scope>
</reference>